<proteinExistence type="predicted"/>
<reference evidence="2" key="1">
    <citation type="submission" date="2023-04" db="EMBL/GenBank/DDBJ databases">
        <title>Black Yeasts Isolated from many extreme environments.</title>
        <authorList>
            <person name="Coleine C."/>
            <person name="Stajich J.E."/>
            <person name="Selbmann L."/>
        </authorList>
    </citation>
    <scope>NUCLEOTIDE SEQUENCE</scope>
    <source>
        <strain evidence="2">CCFEE 5312</strain>
    </source>
</reference>
<dbReference type="GO" id="GO:0005777">
    <property type="term" value="C:peroxisome"/>
    <property type="evidence" value="ECO:0007669"/>
    <property type="project" value="TreeGrafter"/>
</dbReference>
<dbReference type="Proteomes" id="UP001271007">
    <property type="component" value="Unassembled WGS sequence"/>
</dbReference>
<dbReference type="SUPFAM" id="SSF52833">
    <property type="entry name" value="Thioredoxin-like"/>
    <property type="match status" value="2"/>
</dbReference>
<comment type="caution">
    <text evidence="2">The sequence shown here is derived from an EMBL/GenBank/DDBJ whole genome shotgun (WGS) entry which is preliminary data.</text>
</comment>
<evidence type="ECO:0000313" key="3">
    <source>
        <dbReference type="Proteomes" id="UP001271007"/>
    </source>
</evidence>
<evidence type="ECO:0000259" key="1">
    <source>
        <dbReference type="Pfam" id="PF01323"/>
    </source>
</evidence>
<dbReference type="PANTHER" id="PTHR42943:SF2">
    <property type="entry name" value="GLUTATHIONE S-TRANSFERASE KAPPA 1"/>
    <property type="match status" value="1"/>
</dbReference>
<keyword evidence="3" id="KW-1185">Reference proteome</keyword>
<dbReference type="GO" id="GO:0006749">
    <property type="term" value="P:glutathione metabolic process"/>
    <property type="evidence" value="ECO:0007669"/>
    <property type="project" value="TreeGrafter"/>
</dbReference>
<dbReference type="Pfam" id="PF01323">
    <property type="entry name" value="DSBA"/>
    <property type="match status" value="2"/>
</dbReference>
<sequence length="476" mass="54341">MDRLTVEFYYDISCPFAYIASSRIEALAARTGAHIAWRPVLLGAIYRATNAPQGAAGSASDVFNPTKKAVTSKGFQRTLKRLGIPHNEPPRHPVKTTAALRLLYFLKNDDRAKLTHALYRAYWVDRKDVSEQVTLEEAIRSSGIAHAEDVVEALQGRRVEGPAQRKSLETATADAVERGTPGVPAFWVPHEMWTDRQGQRRQGRLYWGQDRMQFVEAVLLAAGDERQLSSIPKSLRSLEPRCVRGPIPSGEEMKLEFWYDFSSPWAFLGWTQLQRLQRQFGERLSIEMKPFLLGILFREIGAPNLPMAAISEQKRKYSQLDHRDWVRWWNAVNEQEGRPDKNIEFYWADIFPIRTPTVLRAVLVKPELIRSLFRACWEQNKDMADDQVLQQVINEAGYDGAKVLGQANDPKYKAELRARTQEAKETGICGVPSYRLFRRKDGEAWTQHGDIVWGQDLITDVEDYIAGWPVEATSKL</sequence>
<dbReference type="EMBL" id="JAWDJX010000063">
    <property type="protein sequence ID" value="KAK3047337.1"/>
    <property type="molecule type" value="Genomic_DNA"/>
</dbReference>
<accession>A0AAJ0D6M3</accession>
<dbReference type="InterPro" id="IPR036249">
    <property type="entry name" value="Thioredoxin-like_sf"/>
</dbReference>
<dbReference type="GO" id="GO:0004364">
    <property type="term" value="F:glutathione transferase activity"/>
    <property type="evidence" value="ECO:0007669"/>
    <property type="project" value="TreeGrafter"/>
</dbReference>
<evidence type="ECO:0000313" key="2">
    <source>
        <dbReference type="EMBL" id="KAK3047337.1"/>
    </source>
</evidence>
<feature type="domain" description="DSBA-like thioredoxin" evidence="1">
    <location>
        <begin position="5"/>
        <end position="216"/>
    </location>
</feature>
<protein>
    <recommendedName>
        <fullName evidence="1">DSBA-like thioredoxin domain-containing protein</fullName>
    </recommendedName>
</protein>
<gene>
    <name evidence="2" type="ORF">LTR09_011209</name>
</gene>
<dbReference type="GO" id="GO:0005739">
    <property type="term" value="C:mitochondrion"/>
    <property type="evidence" value="ECO:0007669"/>
    <property type="project" value="TreeGrafter"/>
</dbReference>
<dbReference type="InterPro" id="IPR001853">
    <property type="entry name" value="DSBA-like_thioredoxin_dom"/>
</dbReference>
<feature type="domain" description="DSBA-like thioredoxin" evidence="1">
    <location>
        <begin position="255"/>
        <end position="465"/>
    </location>
</feature>
<dbReference type="AlphaFoldDB" id="A0AAJ0D6M3"/>
<name>A0AAJ0D6M3_9PEZI</name>
<dbReference type="InterPro" id="IPR051924">
    <property type="entry name" value="GST_Kappa/NadH"/>
</dbReference>
<dbReference type="GO" id="GO:0004602">
    <property type="term" value="F:glutathione peroxidase activity"/>
    <property type="evidence" value="ECO:0007669"/>
    <property type="project" value="TreeGrafter"/>
</dbReference>
<dbReference type="PANTHER" id="PTHR42943">
    <property type="entry name" value="GLUTATHIONE S-TRANSFERASE KAPPA"/>
    <property type="match status" value="1"/>
</dbReference>
<organism evidence="2 3">
    <name type="scientific">Extremus antarcticus</name>
    <dbReference type="NCBI Taxonomy" id="702011"/>
    <lineage>
        <taxon>Eukaryota</taxon>
        <taxon>Fungi</taxon>
        <taxon>Dikarya</taxon>
        <taxon>Ascomycota</taxon>
        <taxon>Pezizomycotina</taxon>
        <taxon>Dothideomycetes</taxon>
        <taxon>Dothideomycetidae</taxon>
        <taxon>Mycosphaerellales</taxon>
        <taxon>Extremaceae</taxon>
        <taxon>Extremus</taxon>
    </lineage>
</organism>
<dbReference type="Gene3D" id="3.40.30.10">
    <property type="entry name" value="Glutaredoxin"/>
    <property type="match status" value="2"/>
</dbReference>